<name>G3HEF0_CRIGR</name>
<evidence type="ECO:0000313" key="2">
    <source>
        <dbReference type="EMBL" id="EGW07989.1"/>
    </source>
</evidence>
<sequence>MHLEGSKLNGAMSEEEQEGKMRYGSQTKRRTKDLLCPVIRARSGIMTNRPSIMIRFCQLDTS</sequence>
<dbReference type="Proteomes" id="UP000001075">
    <property type="component" value="Unassembled WGS sequence"/>
</dbReference>
<dbReference type="AlphaFoldDB" id="G3HEF0"/>
<evidence type="ECO:0000256" key="1">
    <source>
        <dbReference type="SAM" id="MobiDB-lite"/>
    </source>
</evidence>
<organism evidence="2 3">
    <name type="scientific">Cricetulus griseus</name>
    <name type="common">Chinese hamster</name>
    <name type="synonym">Cricetulus barabensis griseus</name>
    <dbReference type="NCBI Taxonomy" id="10029"/>
    <lineage>
        <taxon>Eukaryota</taxon>
        <taxon>Metazoa</taxon>
        <taxon>Chordata</taxon>
        <taxon>Craniata</taxon>
        <taxon>Vertebrata</taxon>
        <taxon>Euteleostomi</taxon>
        <taxon>Mammalia</taxon>
        <taxon>Eutheria</taxon>
        <taxon>Euarchontoglires</taxon>
        <taxon>Glires</taxon>
        <taxon>Rodentia</taxon>
        <taxon>Myomorpha</taxon>
        <taxon>Muroidea</taxon>
        <taxon>Cricetidae</taxon>
        <taxon>Cricetinae</taxon>
        <taxon>Cricetulus</taxon>
    </lineage>
</organism>
<evidence type="ECO:0000313" key="3">
    <source>
        <dbReference type="Proteomes" id="UP000001075"/>
    </source>
</evidence>
<feature type="region of interest" description="Disordered" evidence="1">
    <location>
        <begin position="1"/>
        <end position="28"/>
    </location>
</feature>
<accession>G3HEF0</accession>
<gene>
    <name evidence="2" type="ORF">I79_008934</name>
</gene>
<protein>
    <submittedName>
        <fullName evidence="2">Uncharacterized protein</fullName>
    </submittedName>
</protein>
<dbReference type="InParanoid" id="G3HEF0"/>
<reference evidence="3" key="1">
    <citation type="journal article" date="2011" name="Nat. Biotechnol.">
        <title>The genomic sequence of the Chinese hamster ovary (CHO)-K1 cell line.</title>
        <authorList>
            <person name="Xu X."/>
            <person name="Nagarajan H."/>
            <person name="Lewis N.E."/>
            <person name="Pan S."/>
            <person name="Cai Z."/>
            <person name="Liu X."/>
            <person name="Chen W."/>
            <person name="Xie M."/>
            <person name="Wang W."/>
            <person name="Hammond S."/>
            <person name="Andersen M.R."/>
            <person name="Neff N."/>
            <person name="Passarelli B."/>
            <person name="Koh W."/>
            <person name="Fan H.C."/>
            <person name="Wang J."/>
            <person name="Gui Y."/>
            <person name="Lee K.H."/>
            <person name="Betenbaugh M.J."/>
            <person name="Quake S.R."/>
            <person name="Famili I."/>
            <person name="Palsson B.O."/>
            <person name="Wang J."/>
        </authorList>
    </citation>
    <scope>NUCLEOTIDE SEQUENCE [LARGE SCALE GENOMIC DNA]</scope>
    <source>
        <strain evidence="3">CHO K1 cell line</strain>
    </source>
</reference>
<dbReference type="EMBL" id="JH000313">
    <property type="protein sequence ID" value="EGW07989.1"/>
    <property type="molecule type" value="Genomic_DNA"/>
</dbReference>
<proteinExistence type="predicted"/>